<dbReference type="GO" id="GO:0003700">
    <property type="term" value="F:DNA-binding transcription factor activity"/>
    <property type="evidence" value="ECO:0007669"/>
    <property type="project" value="InterPro"/>
</dbReference>
<dbReference type="RefSeq" id="WP_195387862.1">
    <property type="nucleotide sequence ID" value="NZ_DAVZMI010000013.1"/>
</dbReference>
<evidence type="ECO:0000313" key="3">
    <source>
        <dbReference type="Proteomes" id="UP001211015"/>
    </source>
</evidence>
<comment type="caution">
    <text evidence="2">The sequence shown here is derived from an EMBL/GenBank/DDBJ whole genome shotgun (WGS) entry which is preliminary data.</text>
</comment>
<feature type="domain" description="Sporulation initiation factor Spo0A C-terminal" evidence="1">
    <location>
        <begin position="148"/>
        <end position="250"/>
    </location>
</feature>
<protein>
    <submittedName>
        <fullName evidence="2">Sporulation initiation factor Spo0A C-terminal domain-containing protein</fullName>
    </submittedName>
</protein>
<dbReference type="Gene3D" id="1.10.10.10">
    <property type="entry name" value="Winged helix-like DNA-binding domain superfamily/Winged helix DNA-binding domain"/>
    <property type="match status" value="1"/>
</dbReference>
<keyword evidence="2" id="KW-0648">Protein biosynthesis</keyword>
<dbReference type="Proteomes" id="UP001211015">
    <property type="component" value="Unassembled WGS sequence"/>
</dbReference>
<organism evidence="2 3">
    <name type="scientific">Ruminococcus bicirculans</name>
    <name type="common">ex Wegman et al. 2014</name>
    <dbReference type="NCBI Taxonomy" id="1160721"/>
    <lineage>
        <taxon>Bacteria</taxon>
        <taxon>Bacillati</taxon>
        <taxon>Bacillota</taxon>
        <taxon>Clostridia</taxon>
        <taxon>Eubacteriales</taxon>
        <taxon>Oscillospiraceae</taxon>
        <taxon>Ruminococcus</taxon>
    </lineage>
</organism>
<dbReference type="GO" id="GO:0005509">
    <property type="term" value="F:calcium ion binding"/>
    <property type="evidence" value="ECO:0007669"/>
    <property type="project" value="InterPro"/>
</dbReference>
<dbReference type="GO" id="GO:0042173">
    <property type="term" value="P:regulation of sporulation resulting in formation of a cellular spore"/>
    <property type="evidence" value="ECO:0007669"/>
    <property type="project" value="InterPro"/>
</dbReference>
<dbReference type="AlphaFoldDB" id="A0AAW6EA06"/>
<accession>A0AAW6EA06</accession>
<dbReference type="GO" id="GO:0003743">
    <property type="term" value="F:translation initiation factor activity"/>
    <property type="evidence" value="ECO:0007669"/>
    <property type="project" value="UniProtKB-KW"/>
</dbReference>
<evidence type="ECO:0000313" key="2">
    <source>
        <dbReference type="EMBL" id="MDB8743797.1"/>
    </source>
</evidence>
<evidence type="ECO:0000259" key="1">
    <source>
        <dbReference type="Pfam" id="PF08769"/>
    </source>
</evidence>
<name>A0AAW6EA06_9FIRM</name>
<dbReference type="SUPFAM" id="SSF46894">
    <property type="entry name" value="C-terminal effector domain of the bipartite response regulators"/>
    <property type="match status" value="1"/>
</dbReference>
<dbReference type="Pfam" id="PF08769">
    <property type="entry name" value="Spo0A_C"/>
    <property type="match status" value="1"/>
</dbReference>
<dbReference type="GO" id="GO:0005737">
    <property type="term" value="C:cytoplasm"/>
    <property type="evidence" value="ECO:0007669"/>
    <property type="project" value="InterPro"/>
</dbReference>
<dbReference type="EMBL" id="JAQMLV010000002">
    <property type="protein sequence ID" value="MDB8743797.1"/>
    <property type="molecule type" value="Genomic_DNA"/>
</dbReference>
<dbReference type="InterPro" id="IPR016032">
    <property type="entry name" value="Sig_transdc_resp-reg_C-effctor"/>
</dbReference>
<proteinExistence type="predicted"/>
<gene>
    <name evidence="2" type="ORF">PNU62_02085</name>
</gene>
<dbReference type="GO" id="GO:0003677">
    <property type="term" value="F:DNA binding"/>
    <property type="evidence" value="ECO:0007669"/>
    <property type="project" value="InterPro"/>
</dbReference>
<sequence length="275" mass="30602">MCKKDVIKILVGSLNQAGMKVADYLKKQGYNVAQSDYNPLEIQLEVLKSKPDFLIISEITEFPYELCKNLKGACPKLKIIMLSDRKTNNGNNGLAKYADMIIKSPLSCADIKNALRALQCPDDSADLNITITRSSDEGYTNGDIQSAISTVMKRLCITPNYNGYGYIKEAIKMALTTDKANRRVTKVIYPEIAAAHGVTTVSVERNMRTAIRIGWEKAHDKDKAEIFGNFAIRPDHYPTNSEFIFVAAEYINSKYPAEKALSATAEHTSESNLFI</sequence>
<keyword evidence="2" id="KW-0396">Initiation factor</keyword>
<dbReference type="InterPro" id="IPR014879">
    <property type="entry name" value="Spo0A_C"/>
</dbReference>
<reference evidence="2" key="1">
    <citation type="submission" date="2023-01" db="EMBL/GenBank/DDBJ databases">
        <title>Human gut microbiome strain richness.</title>
        <authorList>
            <person name="Chen-Liaw A."/>
        </authorList>
    </citation>
    <scope>NUCLEOTIDE SEQUENCE</scope>
    <source>
        <strain evidence="2">1001275st1_F4_1001275B_160808</strain>
    </source>
</reference>
<dbReference type="InterPro" id="IPR036388">
    <property type="entry name" value="WH-like_DNA-bd_sf"/>
</dbReference>